<dbReference type="EMBL" id="BPLR01008834">
    <property type="protein sequence ID" value="GIY27615.1"/>
    <property type="molecule type" value="Genomic_DNA"/>
</dbReference>
<sequence>MDYIREFDIRLEKEMYYAEGSAVGTRHSRHSGKLQTESRPRNSSILFQARNSSSRFLSFSPSIGGLFRRAEPAIPTPPFPSFCPENSTLKIVEKFLKRSRLNV</sequence>
<dbReference type="Proteomes" id="UP001054945">
    <property type="component" value="Unassembled WGS sequence"/>
</dbReference>
<gene>
    <name evidence="2" type="ORF">CEXT_658181</name>
</gene>
<evidence type="ECO:0000313" key="2">
    <source>
        <dbReference type="EMBL" id="GIY27615.1"/>
    </source>
</evidence>
<feature type="region of interest" description="Disordered" evidence="1">
    <location>
        <begin position="22"/>
        <end position="41"/>
    </location>
</feature>
<evidence type="ECO:0000256" key="1">
    <source>
        <dbReference type="SAM" id="MobiDB-lite"/>
    </source>
</evidence>
<evidence type="ECO:0000313" key="3">
    <source>
        <dbReference type="Proteomes" id="UP001054945"/>
    </source>
</evidence>
<proteinExistence type="predicted"/>
<keyword evidence="3" id="KW-1185">Reference proteome</keyword>
<name>A0AAV4S0X2_CAEEX</name>
<reference evidence="2 3" key="1">
    <citation type="submission" date="2021-06" db="EMBL/GenBank/DDBJ databases">
        <title>Caerostris extrusa draft genome.</title>
        <authorList>
            <person name="Kono N."/>
            <person name="Arakawa K."/>
        </authorList>
    </citation>
    <scope>NUCLEOTIDE SEQUENCE [LARGE SCALE GENOMIC DNA]</scope>
</reference>
<protein>
    <submittedName>
        <fullName evidence="2">Uncharacterized protein</fullName>
    </submittedName>
</protein>
<dbReference type="AlphaFoldDB" id="A0AAV4S0X2"/>
<accession>A0AAV4S0X2</accession>
<comment type="caution">
    <text evidence="2">The sequence shown here is derived from an EMBL/GenBank/DDBJ whole genome shotgun (WGS) entry which is preliminary data.</text>
</comment>
<organism evidence="2 3">
    <name type="scientific">Caerostris extrusa</name>
    <name type="common">Bark spider</name>
    <name type="synonym">Caerostris bankana</name>
    <dbReference type="NCBI Taxonomy" id="172846"/>
    <lineage>
        <taxon>Eukaryota</taxon>
        <taxon>Metazoa</taxon>
        <taxon>Ecdysozoa</taxon>
        <taxon>Arthropoda</taxon>
        <taxon>Chelicerata</taxon>
        <taxon>Arachnida</taxon>
        <taxon>Araneae</taxon>
        <taxon>Araneomorphae</taxon>
        <taxon>Entelegynae</taxon>
        <taxon>Araneoidea</taxon>
        <taxon>Araneidae</taxon>
        <taxon>Caerostris</taxon>
    </lineage>
</organism>